<reference evidence="2 3" key="1">
    <citation type="submission" date="2021-04" db="EMBL/GenBank/DDBJ databases">
        <title>The genome sequence of type strain Ideonella paludis KCTC 32238.</title>
        <authorList>
            <person name="Liu Y."/>
        </authorList>
    </citation>
    <scope>NUCLEOTIDE SEQUENCE [LARGE SCALE GENOMIC DNA]</scope>
    <source>
        <strain evidence="2 3">KCTC 32238</strain>
    </source>
</reference>
<organism evidence="2 3">
    <name type="scientific">Ideonella paludis</name>
    <dbReference type="NCBI Taxonomy" id="1233411"/>
    <lineage>
        <taxon>Bacteria</taxon>
        <taxon>Pseudomonadati</taxon>
        <taxon>Pseudomonadota</taxon>
        <taxon>Betaproteobacteria</taxon>
        <taxon>Burkholderiales</taxon>
        <taxon>Sphaerotilaceae</taxon>
        <taxon>Ideonella</taxon>
    </lineage>
</organism>
<evidence type="ECO:0000256" key="1">
    <source>
        <dbReference type="SAM" id="MobiDB-lite"/>
    </source>
</evidence>
<feature type="region of interest" description="Disordered" evidence="1">
    <location>
        <begin position="138"/>
        <end position="168"/>
    </location>
</feature>
<evidence type="ECO:0000313" key="2">
    <source>
        <dbReference type="EMBL" id="MBQ0935704.1"/>
    </source>
</evidence>
<keyword evidence="3" id="KW-1185">Reference proteome</keyword>
<accession>A0ABS5DXA4</accession>
<dbReference type="Proteomes" id="UP000672097">
    <property type="component" value="Unassembled WGS sequence"/>
</dbReference>
<comment type="caution">
    <text evidence="2">The sequence shown here is derived from an EMBL/GenBank/DDBJ whole genome shotgun (WGS) entry which is preliminary data.</text>
</comment>
<evidence type="ECO:0000313" key="3">
    <source>
        <dbReference type="Proteomes" id="UP000672097"/>
    </source>
</evidence>
<protein>
    <submittedName>
        <fullName evidence="2">Uncharacterized protein</fullName>
    </submittedName>
</protein>
<feature type="compositionally biased region" description="Polar residues" evidence="1">
    <location>
        <begin position="159"/>
        <end position="168"/>
    </location>
</feature>
<sequence>MHKPVQQPVSRPWLQVVSHRLARGWAALRKLQAQRRASPTAQPSPGAVSMAAAAQCEAWLDMEQLVDFYMALGMTSAAVDTLTEHLKAADWAGPLPYLKLMEIHAQDDNRNAYLLTKTLLEQRYAMAVPDWPRAVASASRPARLQGTAPGRPRPAKLSPRNSTRKVSL</sequence>
<dbReference type="EMBL" id="JAGQDG010000003">
    <property type="protein sequence ID" value="MBQ0935704.1"/>
    <property type="molecule type" value="Genomic_DNA"/>
</dbReference>
<dbReference type="RefSeq" id="WP_210808870.1">
    <property type="nucleotide sequence ID" value="NZ_JAGQDG010000003.1"/>
</dbReference>
<name>A0ABS5DXA4_9BURK</name>
<gene>
    <name evidence="2" type="ORF">KAK11_10215</name>
</gene>
<proteinExistence type="predicted"/>